<dbReference type="RefSeq" id="WP_265722043.1">
    <property type="nucleotide sequence ID" value="NZ_JAPIVK010000017.1"/>
</dbReference>
<dbReference type="InterPro" id="IPR004220">
    <property type="entry name" value="5-COMe_2-OHmuconate_Isoase"/>
</dbReference>
<dbReference type="EMBL" id="JBHUJD010000017">
    <property type="protein sequence ID" value="MFD2311453.1"/>
    <property type="molecule type" value="Genomic_DNA"/>
</dbReference>
<keyword evidence="2" id="KW-1185">Reference proteome</keyword>
<evidence type="ECO:0000313" key="1">
    <source>
        <dbReference type="EMBL" id="MFD2311453.1"/>
    </source>
</evidence>
<protein>
    <submittedName>
        <fullName evidence="1">5-carboxymethyl-2-hydroxymuconate Delta-isomerase</fullName>
    </submittedName>
</protein>
<dbReference type="PANTHER" id="PTHR37950:SF1">
    <property type="entry name" value="4-HYDROXYPHENYLACETATE CATABOLISM PROTEIN"/>
    <property type="match status" value="1"/>
</dbReference>
<name>A0ABW5ECY9_9GAMM</name>
<dbReference type="Proteomes" id="UP001597425">
    <property type="component" value="Unassembled WGS sequence"/>
</dbReference>
<reference evidence="2" key="1">
    <citation type="journal article" date="2019" name="Int. J. Syst. Evol. Microbiol.">
        <title>The Global Catalogue of Microorganisms (GCM) 10K type strain sequencing project: providing services to taxonomists for standard genome sequencing and annotation.</title>
        <authorList>
            <consortium name="The Broad Institute Genomics Platform"/>
            <consortium name="The Broad Institute Genome Sequencing Center for Infectious Disease"/>
            <person name="Wu L."/>
            <person name="Ma J."/>
        </authorList>
    </citation>
    <scope>NUCLEOTIDE SEQUENCE [LARGE SCALE GENOMIC DNA]</scope>
    <source>
        <strain evidence="2">KCTC 12848</strain>
    </source>
</reference>
<dbReference type="PANTHER" id="PTHR37950">
    <property type="entry name" value="4-HYDROXYPHENYLACETATE CATABOLISM PROTEIN"/>
    <property type="match status" value="1"/>
</dbReference>
<dbReference type="SUPFAM" id="SSF55331">
    <property type="entry name" value="Tautomerase/MIF"/>
    <property type="match status" value="1"/>
</dbReference>
<dbReference type="Gene3D" id="3.30.429.10">
    <property type="entry name" value="Macrophage Migration Inhibitory Factor"/>
    <property type="match status" value="1"/>
</dbReference>
<dbReference type="InterPro" id="IPR014347">
    <property type="entry name" value="Tautomerase/MIF_sf"/>
</dbReference>
<organism evidence="1 2">
    <name type="scientific">Microbulbifer halophilus</name>
    <dbReference type="NCBI Taxonomy" id="453963"/>
    <lineage>
        <taxon>Bacteria</taxon>
        <taxon>Pseudomonadati</taxon>
        <taxon>Pseudomonadota</taxon>
        <taxon>Gammaproteobacteria</taxon>
        <taxon>Cellvibrionales</taxon>
        <taxon>Microbulbiferaceae</taxon>
        <taxon>Microbulbifer</taxon>
    </lineage>
</organism>
<proteinExistence type="predicted"/>
<evidence type="ECO:0000313" key="2">
    <source>
        <dbReference type="Proteomes" id="UP001597425"/>
    </source>
</evidence>
<sequence>MPHLVIEYAQNLEERISIPALVSSAQESMSRSGLFAPHTIKIRALAFRDFIAGGSVEGSGSSFIHAEVRLFEGRSERDREALSSAVFNCLCQFADGVPAVTVEVREMDPGCYSKRVPF</sequence>
<dbReference type="Pfam" id="PF02962">
    <property type="entry name" value="CHMI"/>
    <property type="match status" value="1"/>
</dbReference>
<accession>A0ABW5ECY9</accession>
<comment type="caution">
    <text evidence="1">The sequence shown here is derived from an EMBL/GenBank/DDBJ whole genome shotgun (WGS) entry which is preliminary data.</text>
</comment>
<gene>
    <name evidence="1" type="ORF">ACFSKX_13585</name>
</gene>